<dbReference type="AlphaFoldDB" id="A0A8J3Q9K0"/>
<keyword evidence="1" id="KW-1133">Transmembrane helix</keyword>
<organism evidence="2 3">
    <name type="scientific">Rhizocola hellebori</name>
    <dbReference type="NCBI Taxonomy" id="1392758"/>
    <lineage>
        <taxon>Bacteria</taxon>
        <taxon>Bacillati</taxon>
        <taxon>Actinomycetota</taxon>
        <taxon>Actinomycetes</taxon>
        <taxon>Micromonosporales</taxon>
        <taxon>Micromonosporaceae</taxon>
        <taxon>Rhizocola</taxon>
    </lineage>
</organism>
<accession>A0A8J3Q9K0</accession>
<dbReference type="Proteomes" id="UP000612899">
    <property type="component" value="Unassembled WGS sequence"/>
</dbReference>
<dbReference type="EMBL" id="BONY01000022">
    <property type="protein sequence ID" value="GIH05852.1"/>
    <property type="molecule type" value="Genomic_DNA"/>
</dbReference>
<proteinExistence type="predicted"/>
<feature type="transmembrane region" description="Helical" evidence="1">
    <location>
        <begin position="79"/>
        <end position="103"/>
    </location>
</feature>
<sequence>MDQSSGSTLAQVIPIAAIGLGLELRSYSQRLRSSGRIQWAVAIVISYFVGTVMALLSYWETNALNAVFQDSIARDIGMVMVINIAIGTVFFLPLFDLTFAMAGTIPKDRKLARRVVLAVTIPAYFLAIFLASFRFPDTHY</sequence>
<protein>
    <submittedName>
        <fullName evidence="2">Uncharacterized protein</fullName>
    </submittedName>
</protein>
<gene>
    <name evidence="2" type="ORF">Rhe02_39190</name>
</gene>
<evidence type="ECO:0000256" key="1">
    <source>
        <dbReference type="SAM" id="Phobius"/>
    </source>
</evidence>
<feature type="transmembrane region" description="Helical" evidence="1">
    <location>
        <begin position="39"/>
        <end position="59"/>
    </location>
</feature>
<keyword evidence="3" id="KW-1185">Reference proteome</keyword>
<evidence type="ECO:0000313" key="2">
    <source>
        <dbReference type="EMBL" id="GIH05852.1"/>
    </source>
</evidence>
<comment type="caution">
    <text evidence="2">The sequence shown here is derived from an EMBL/GenBank/DDBJ whole genome shotgun (WGS) entry which is preliminary data.</text>
</comment>
<dbReference type="RefSeq" id="WP_203909683.1">
    <property type="nucleotide sequence ID" value="NZ_BONY01000022.1"/>
</dbReference>
<keyword evidence="1" id="KW-0812">Transmembrane</keyword>
<name>A0A8J3Q9K0_9ACTN</name>
<evidence type="ECO:0000313" key="3">
    <source>
        <dbReference type="Proteomes" id="UP000612899"/>
    </source>
</evidence>
<keyword evidence="1" id="KW-0472">Membrane</keyword>
<feature type="transmembrane region" description="Helical" evidence="1">
    <location>
        <begin position="115"/>
        <end position="135"/>
    </location>
</feature>
<reference evidence="2" key="1">
    <citation type="submission" date="2021-01" db="EMBL/GenBank/DDBJ databases">
        <title>Whole genome shotgun sequence of Rhizocola hellebori NBRC 109834.</title>
        <authorList>
            <person name="Komaki H."/>
            <person name="Tamura T."/>
        </authorList>
    </citation>
    <scope>NUCLEOTIDE SEQUENCE</scope>
    <source>
        <strain evidence="2">NBRC 109834</strain>
    </source>
</reference>
<feature type="transmembrane region" description="Helical" evidence="1">
    <location>
        <begin position="6"/>
        <end position="27"/>
    </location>
</feature>